<evidence type="ECO:0000256" key="2">
    <source>
        <dbReference type="SAM" id="MobiDB-lite"/>
    </source>
</evidence>
<dbReference type="InParanoid" id="A0A286UD92"/>
<organism evidence="4 5">
    <name type="scientific">Pyrrhoderma noxium</name>
    <dbReference type="NCBI Taxonomy" id="2282107"/>
    <lineage>
        <taxon>Eukaryota</taxon>
        <taxon>Fungi</taxon>
        <taxon>Dikarya</taxon>
        <taxon>Basidiomycota</taxon>
        <taxon>Agaricomycotina</taxon>
        <taxon>Agaricomycetes</taxon>
        <taxon>Hymenochaetales</taxon>
        <taxon>Hymenochaetaceae</taxon>
        <taxon>Pyrrhoderma</taxon>
    </lineage>
</organism>
<feature type="compositionally biased region" description="Basic and acidic residues" evidence="2">
    <location>
        <begin position="455"/>
        <end position="469"/>
    </location>
</feature>
<comment type="caution">
    <text evidence="4">The sequence shown here is derived from an EMBL/GenBank/DDBJ whole genome shotgun (WGS) entry which is preliminary data.</text>
</comment>
<dbReference type="Gene3D" id="1.10.10.10">
    <property type="entry name" value="Winged helix-like DNA-binding domain superfamily/Winged helix DNA-binding domain"/>
    <property type="match status" value="1"/>
</dbReference>
<protein>
    <recommendedName>
        <fullName evidence="1">Histone H1</fullName>
    </recommendedName>
</protein>
<evidence type="ECO:0000313" key="5">
    <source>
        <dbReference type="Proteomes" id="UP000217199"/>
    </source>
</evidence>
<proteinExistence type="predicted"/>
<reference evidence="4 5" key="1">
    <citation type="journal article" date="2017" name="Mol. Ecol.">
        <title>Comparative and population genomic landscape of Phellinus noxius: A hypervariable fungus causing root rot in trees.</title>
        <authorList>
            <person name="Chung C.L."/>
            <person name="Lee T.J."/>
            <person name="Akiba M."/>
            <person name="Lee H.H."/>
            <person name="Kuo T.H."/>
            <person name="Liu D."/>
            <person name="Ke H.M."/>
            <person name="Yokoi T."/>
            <person name="Roa M.B."/>
            <person name="Lu M.J."/>
            <person name="Chang Y.Y."/>
            <person name="Ann P.J."/>
            <person name="Tsai J.N."/>
            <person name="Chen C.Y."/>
            <person name="Tzean S.S."/>
            <person name="Ota Y."/>
            <person name="Hattori T."/>
            <person name="Sahashi N."/>
            <person name="Liou R.F."/>
            <person name="Kikuchi T."/>
            <person name="Tsai I.J."/>
        </authorList>
    </citation>
    <scope>NUCLEOTIDE SEQUENCE [LARGE SCALE GENOMIC DNA]</scope>
    <source>
        <strain evidence="4 5">FFPRI411160</strain>
    </source>
</reference>
<sequence>MTTVSAIPVVNGDQITKVTDIIQDVSSTHSDFVDTKHVAVSQEKEKDKFKDLSSLKRTWLNLLPLEQLINLTLELDEHVSVDIREKIWPSDLQAAVIEAAVATLAASQDNEKAAQALNDYREKGNIQQDGRLDNSTPIESLAPKDHSSMPLGPVGSAPISITPASAPPSYPHPSQSAKTTSSNSPATSTTPYHMAATTSYTYTYPYGGYPYTHPGNSQPYAYSYGPASATSQDDDEDLPSYEEMLVQALQAHNDPNGTAPKQLFQWMAATYPLQANFRPSASQALQKAFKRGRFEKNKEGKYRLNASWEGGNTTRRTTRRPQSYSKAVTNPCPSSHPPANSQAYPPQCYTWQYGGKKLPRPPSHSASPVPTTPAPHITAPLPNTSPVSNDLGAAHNTEGLSEADAESARDCWEAAQSILQALNLTSGYSAFKSPNEQENVEEVVQDEAPQTDVTKTSDTDGVPKLDKEPLPSINSTQQKPPVDQVRQDTMPFPPPVIASDINFSISQPAPNQPPMNSLPLVSSTSPLGTVAEPNISGSDISTSRAALQGTLALLAAQLADIATAATTGNDTVGSSSEWPTLAEAAAATTSSIPLGLQEVAVTSQS</sequence>
<feature type="compositionally biased region" description="Polar residues" evidence="2">
    <location>
        <begin position="321"/>
        <end position="344"/>
    </location>
</feature>
<dbReference type="Proteomes" id="UP000217199">
    <property type="component" value="Unassembled WGS sequence"/>
</dbReference>
<dbReference type="OrthoDB" id="5863171at2759"/>
<evidence type="ECO:0000313" key="4">
    <source>
        <dbReference type="EMBL" id="PAV17527.1"/>
    </source>
</evidence>
<dbReference type="GO" id="GO:0006334">
    <property type="term" value="P:nucleosome assembly"/>
    <property type="evidence" value="ECO:0007669"/>
    <property type="project" value="InterPro"/>
</dbReference>
<evidence type="ECO:0000256" key="1">
    <source>
        <dbReference type="ARBA" id="ARBA00020833"/>
    </source>
</evidence>
<name>A0A286UD92_9AGAM</name>
<feature type="region of interest" description="Disordered" evidence="2">
    <location>
        <begin position="433"/>
        <end position="484"/>
    </location>
</feature>
<dbReference type="Pfam" id="PF00538">
    <property type="entry name" value="Linker_histone"/>
    <property type="match status" value="1"/>
</dbReference>
<dbReference type="SUPFAM" id="SSF46785">
    <property type="entry name" value="Winged helix' DNA-binding domain"/>
    <property type="match status" value="1"/>
</dbReference>
<evidence type="ECO:0000259" key="3">
    <source>
        <dbReference type="PROSITE" id="PS51504"/>
    </source>
</evidence>
<dbReference type="InterPro" id="IPR036390">
    <property type="entry name" value="WH_DNA-bd_sf"/>
</dbReference>
<dbReference type="AlphaFoldDB" id="A0A286UD92"/>
<gene>
    <name evidence="4" type="ORF">PNOK_0759200</name>
</gene>
<feature type="compositionally biased region" description="Low complexity" evidence="2">
    <location>
        <begin position="172"/>
        <end position="191"/>
    </location>
</feature>
<feature type="region of interest" description="Disordered" evidence="2">
    <location>
        <begin position="123"/>
        <end position="191"/>
    </location>
</feature>
<feature type="compositionally biased region" description="Polar residues" evidence="2">
    <location>
        <begin position="125"/>
        <end position="138"/>
    </location>
</feature>
<keyword evidence="5" id="KW-1185">Reference proteome</keyword>
<dbReference type="PROSITE" id="PS51504">
    <property type="entry name" value="H15"/>
    <property type="match status" value="1"/>
</dbReference>
<dbReference type="InterPro" id="IPR036388">
    <property type="entry name" value="WH-like_DNA-bd_sf"/>
</dbReference>
<dbReference type="EMBL" id="NBII01000007">
    <property type="protein sequence ID" value="PAV17527.1"/>
    <property type="molecule type" value="Genomic_DNA"/>
</dbReference>
<dbReference type="STRING" id="2282107.A0A286UD92"/>
<dbReference type="GO" id="GO:0000786">
    <property type="term" value="C:nucleosome"/>
    <property type="evidence" value="ECO:0007669"/>
    <property type="project" value="InterPro"/>
</dbReference>
<dbReference type="SMART" id="SM00526">
    <property type="entry name" value="H15"/>
    <property type="match status" value="1"/>
</dbReference>
<accession>A0A286UD92</accession>
<dbReference type="InterPro" id="IPR005818">
    <property type="entry name" value="Histone_H1/H5_H15"/>
</dbReference>
<feature type="region of interest" description="Disordered" evidence="2">
    <location>
        <begin position="303"/>
        <end position="404"/>
    </location>
</feature>
<dbReference type="GO" id="GO:0003677">
    <property type="term" value="F:DNA binding"/>
    <property type="evidence" value="ECO:0007669"/>
    <property type="project" value="InterPro"/>
</dbReference>
<feature type="domain" description="H15" evidence="3">
    <location>
        <begin position="237"/>
        <end position="306"/>
    </location>
</feature>